<dbReference type="Proteomes" id="UP000662074">
    <property type="component" value="Unassembled WGS sequence"/>
</dbReference>
<dbReference type="AlphaFoldDB" id="A0A917N3F7"/>
<comment type="caution">
    <text evidence="7">The sequence shown here is derived from an EMBL/GenBank/DDBJ whole genome shotgun (WGS) entry which is preliminary data.</text>
</comment>
<dbReference type="InterPro" id="IPR003761">
    <property type="entry name" value="Exonuc_VII_S"/>
</dbReference>
<evidence type="ECO:0000313" key="7">
    <source>
        <dbReference type="EMBL" id="GGI51082.1"/>
    </source>
</evidence>
<dbReference type="GO" id="GO:0008855">
    <property type="term" value="F:exodeoxyribonuclease VII activity"/>
    <property type="evidence" value="ECO:0007669"/>
    <property type="project" value="UniProtKB-UniRule"/>
</dbReference>
<dbReference type="InterPro" id="IPR037004">
    <property type="entry name" value="Exonuc_VII_ssu_sf"/>
</dbReference>
<dbReference type="GO" id="GO:0009318">
    <property type="term" value="C:exodeoxyribonuclease VII complex"/>
    <property type="evidence" value="ECO:0007669"/>
    <property type="project" value="UniProtKB-UniRule"/>
</dbReference>
<dbReference type="Pfam" id="PF02609">
    <property type="entry name" value="Exonuc_VII_S"/>
    <property type="match status" value="1"/>
</dbReference>
<reference evidence="7" key="2">
    <citation type="submission" date="2020-09" db="EMBL/GenBank/DDBJ databases">
        <authorList>
            <person name="Sun Q."/>
            <person name="Sedlacek I."/>
        </authorList>
    </citation>
    <scope>NUCLEOTIDE SEQUENCE</scope>
    <source>
        <strain evidence="7">CCM 8711</strain>
    </source>
</reference>
<sequence length="75" mass="8477">MTEEKLTYDEAFQELDEIHSSLVKGEVPVDVLAEKLKRTAFLVNYCKDKLQGADRDVSAIISEMEQDNGKTNTNI</sequence>
<dbReference type="SUPFAM" id="SSF116842">
    <property type="entry name" value="XseB-like"/>
    <property type="match status" value="1"/>
</dbReference>
<keyword evidence="5" id="KW-0269">Exonuclease</keyword>
<evidence type="ECO:0000256" key="4">
    <source>
        <dbReference type="ARBA" id="ARBA00022801"/>
    </source>
</evidence>
<name>A0A917N3F7_9SPHI</name>
<proteinExistence type="inferred from homology"/>
<dbReference type="EC" id="3.1.11.6" evidence="6"/>
<comment type="similarity">
    <text evidence="1">Belongs to the XseB family.</text>
</comment>
<protein>
    <recommendedName>
        <fullName evidence="6">Exodeoxyribonuclease VII small subunit</fullName>
        <ecNumber evidence="6">3.1.11.6</ecNumber>
    </recommendedName>
</protein>
<accession>A0A917N3F7</accession>
<evidence type="ECO:0000256" key="2">
    <source>
        <dbReference type="ARBA" id="ARBA00022490"/>
    </source>
</evidence>
<keyword evidence="8" id="KW-1185">Reference proteome</keyword>
<evidence type="ECO:0000313" key="8">
    <source>
        <dbReference type="Proteomes" id="UP000662074"/>
    </source>
</evidence>
<keyword evidence="4" id="KW-0378">Hydrolase</keyword>
<dbReference type="GO" id="GO:0006308">
    <property type="term" value="P:DNA catabolic process"/>
    <property type="evidence" value="ECO:0007669"/>
    <property type="project" value="UniProtKB-UniRule"/>
</dbReference>
<evidence type="ECO:0000256" key="3">
    <source>
        <dbReference type="ARBA" id="ARBA00022722"/>
    </source>
</evidence>
<keyword evidence="3" id="KW-0540">Nuclease</keyword>
<evidence type="ECO:0000256" key="1">
    <source>
        <dbReference type="ARBA" id="ARBA00009998"/>
    </source>
</evidence>
<keyword evidence="2" id="KW-0963">Cytoplasm</keyword>
<reference evidence="7" key="1">
    <citation type="journal article" date="2014" name="Int. J. Syst. Evol. Microbiol.">
        <title>Complete genome sequence of Corynebacterium casei LMG S-19264T (=DSM 44701T), isolated from a smear-ripened cheese.</title>
        <authorList>
            <consortium name="US DOE Joint Genome Institute (JGI-PGF)"/>
            <person name="Walter F."/>
            <person name="Albersmeier A."/>
            <person name="Kalinowski J."/>
            <person name="Ruckert C."/>
        </authorList>
    </citation>
    <scope>NUCLEOTIDE SEQUENCE</scope>
    <source>
        <strain evidence="7">CCM 8711</strain>
    </source>
</reference>
<gene>
    <name evidence="7" type="ORF">GCM10011425_22940</name>
</gene>
<evidence type="ECO:0000256" key="6">
    <source>
        <dbReference type="NCBIfam" id="TIGR01280"/>
    </source>
</evidence>
<organism evidence="7 8">
    <name type="scientific">Mucilaginibacter galii</name>
    <dbReference type="NCBI Taxonomy" id="2005073"/>
    <lineage>
        <taxon>Bacteria</taxon>
        <taxon>Pseudomonadati</taxon>
        <taxon>Bacteroidota</taxon>
        <taxon>Sphingobacteriia</taxon>
        <taxon>Sphingobacteriales</taxon>
        <taxon>Sphingobacteriaceae</taxon>
        <taxon>Mucilaginibacter</taxon>
    </lineage>
</organism>
<evidence type="ECO:0000256" key="5">
    <source>
        <dbReference type="ARBA" id="ARBA00022839"/>
    </source>
</evidence>
<dbReference type="EMBL" id="BMDO01000006">
    <property type="protein sequence ID" value="GGI51082.1"/>
    <property type="molecule type" value="Genomic_DNA"/>
</dbReference>
<dbReference type="Gene3D" id="1.10.287.1040">
    <property type="entry name" value="Exonuclease VII, small subunit"/>
    <property type="match status" value="1"/>
</dbReference>
<dbReference type="NCBIfam" id="TIGR01280">
    <property type="entry name" value="xseB"/>
    <property type="match status" value="1"/>
</dbReference>
<dbReference type="RefSeq" id="WP_188416835.1">
    <property type="nucleotide sequence ID" value="NZ_BMDO01000006.1"/>
</dbReference>